<protein>
    <submittedName>
        <fullName evidence="2">Uncharacterized protein</fullName>
    </submittedName>
</protein>
<evidence type="ECO:0000313" key="3">
    <source>
        <dbReference type="Proteomes" id="UP000824890"/>
    </source>
</evidence>
<keyword evidence="3" id="KW-1185">Reference proteome</keyword>
<proteinExistence type="predicted"/>
<sequence>MIHGKFASTTVDILPQVIHLHPCAAVAKSQFLSSMADMLHRAIRSIPAKATRKLSIKNGGTVTIECDYEKIHKRCFHCLRLTHEKVRCPLLRNPAKLQQASDQGRAQKQSSQSLDQKMVMLYISHADDTEHQARILRVKQRIAENEMASSLRITKITNQLDKGKGHVFQYSNVMKPTHGESSFSLIPVSSANKDLSKAGSSESSSNSFRKPPKEQVTEEETFVLEEETEFKAMHLSRSPWLIYKSGFEELVKQSWGEELSDSEIARCKKNILKWKKNSDMNSRSKIIRLSAALEKEVAKVNPSSHQSCSGAQTLLTWNPCSLFPNVSYVLSRLRRIANDFEHFQVLLSPLGINLVALSIALSVTKDRRYQSYLARGGPSWLASYLRSEALGGSSAS</sequence>
<feature type="region of interest" description="Disordered" evidence="1">
    <location>
        <begin position="194"/>
        <end position="217"/>
    </location>
</feature>
<accession>A0ABQ8B0B3</accession>
<dbReference type="EMBL" id="JAGKQM010000012">
    <property type="protein sequence ID" value="KAH0897726.1"/>
    <property type="molecule type" value="Genomic_DNA"/>
</dbReference>
<dbReference type="Proteomes" id="UP000824890">
    <property type="component" value="Unassembled WGS sequence"/>
</dbReference>
<evidence type="ECO:0000256" key="1">
    <source>
        <dbReference type="SAM" id="MobiDB-lite"/>
    </source>
</evidence>
<name>A0ABQ8B0B3_BRANA</name>
<reference evidence="2 3" key="1">
    <citation type="submission" date="2021-05" db="EMBL/GenBank/DDBJ databases">
        <title>Genome Assembly of Synthetic Allotetraploid Brassica napus Reveals Homoeologous Exchanges between Subgenomes.</title>
        <authorList>
            <person name="Davis J.T."/>
        </authorList>
    </citation>
    <scope>NUCLEOTIDE SEQUENCE [LARGE SCALE GENOMIC DNA]</scope>
    <source>
        <strain evidence="3">cv. Da-Ae</strain>
        <tissue evidence="2">Seedling</tissue>
    </source>
</reference>
<feature type="compositionally biased region" description="Low complexity" evidence="1">
    <location>
        <begin position="197"/>
        <end position="207"/>
    </location>
</feature>
<gene>
    <name evidence="2" type="ORF">HID58_047294</name>
</gene>
<evidence type="ECO:0000313" key="2">
    <source>
        <dbReference type="EMBL" id="KAH0897726.1"/>
    </source>
</evidence>
<comment type="caution">
    <text evidence="2">The sequence shown here is derived from an EMBL/GenBank/DDBJ whole genome shotgun (WGS) entry which is preliminary data.</text>
</comment>
<organism evidence="2 3">
    <name type="scientific">Brassica napus</name>
    <name type="common">Rape</name>
    <dbReference type="NCBI Taxonomy" id="3708"/>
    <lineage>
        <taxon>Eukaryota</taxon>
        <taxon>Viridiplantae</taxon>
        <taxon>Streptophyta</taxon>
        <taxon>Embryophyta</taxon>
        <taxon>Tracheophyta</taxon>
        <taxon>Spermatophyta</taxon>
        <taxon>Magnoliopsida</taxon>
        <taxon>eudicotyledons</taxon>
        <taxon>Gunneridae</taxon>
        <taxon>Pentapetalae</taxon>
        <taxon>rosids</taxon>
        <taxon>malvids</taxon>
        <taxon>Brassicales</taxon>
        <taxon>Brassicaceae</taxon>
        <taxon>Brassiceae</taxon>
        <taxon>Brassica</taxon>
    </lineage>
</organism>